<proteinExistence type="predicted"/>
<dbReference type="EMBL" id="UINC01097637">
    <property type="protein sequence ID" value="SVC55514.1"/>
    <property type="molecule type" value="Genomic_DNA"/>
</dbReference>
<dbReference type="SUPFAM" id="SSF109755">
    <property type="entry name" value="PhoU-like"/>
    <property type="match status" value="1"/>
</dbReference>
<feature type="domain" description="PhoU" evidence="1">
    <location>
        <begin position="40"/>
        <end position="124"/>
    </location>
</feature>
<evidence type="ECO:0000313" key="2">
    <source>
        <dbReference type="EMBL" id="SVC55514.1"/>
    </source>
</evidence>
<reference evidence="2" key="1">
    <citation type="submission" date="2018-05" db="EMBL/GenBank/DDBJ databases">
        <authorList>
            <person name="Lanie J.A."/>
            <person name="Ng W.-L."/>
            <person name="Kazmierczak K.M."/>
            <person name="Andrzejewski T.M."/>
            <person name="Davidsen T.M."/>
            <person name="Wayne K.J."/>
            <person name="Tettelin H."/>
            <person name="Glass J.I."/>
            <person name="Rusch D."/>
            <person name="Podicherti R."/>
            <person name="Tsui H.-C.T."/>
            <person name="Winkler M.E."/>
        </authorList>
    </citation>
    <scope>NUCLEOTIDE SEQUENCE</scope>
</reference>
<accession>A0A382N2V5</accession>
<evidence type="ECO:0000259" key="1">
    <source>
        <dbReference type="Pfam" id="PF01895"/>
    </source>
</evidence>
<name>A0A382N2V5_9ZZZZ</name>
<feature type="non-terminal residue" evidence="2">
    <location>
        <position position="1"/>
    </location>
</feature>
<protein>
    <recommendedName>
        <fullName evidence="1">PhoU domain-containing protein</fullName>
    </recommendedName>
</protein>
<dbReference type="InterPro" id="IPR026022">
    <property type="entry name" value="PhoU_dom"/>
</dbReference>
<sequence length="124" mass="14733">NVNHLENMSEFLFVEIFQLHRKMERDSIKMNTESIKKLEPMIEETIKAFQKTMEALENQDSSKAKKVAKMKDRISETAEAYKQQQALELLGNKEGKIESYRIEIAMIDILKRVFYHTRRIARRI</sequence>
<dbReference type="InterPro" id="IPR038078">
    <property type="entry name" value="PhoU-like_sf"/>
</dbReference>
<organism evidence="2">
    <name type="scientific">marine metagenome</name>
    <dbReference type="NCBI Taxonomy" id="408172"/>
    <lineage>
        <taxon>unclassified sequences</taxon>
        <taxon>metagenomes</taxon>
        <taxon>ecological metagenomes</taxon>
    </lineage>
</organism>
<gene>
    <name evidence="2" type="ORF">METZ01_LOCUS308368</name>
</gene>
<dbReference type="Pfam" id="PF01895">
    <property type="entry name" value="PhoU"/>
    <property type="match status" value="1"/>
</dbReference>
<dbReference type="Gene3D" id="1.20.58.220">
    <property type="entry name" value="Phosphate transport system protein phou homolog 2, domain 2"/>
    <property type="match status" value="1"/>
</dbReference>
<dbReference type="AlphaFoldDB" id="A0A382N2V5"/>